<sequence>MAFRIGASFLQVSAEVDAGAEHPVFRLAKTVRPDGLSIPAGGAVVHDVLSIINGRREAQWNYPIGQLKVVFSPLVLHVGVRISVGKMMIRLQKESKRKLNSSANGTEKVCSLAA</sequence>
<keyword evidence="2" id="KW-1185">Reference proteome</keyword>
<proteinExistence type="predicted"/>
<evidence type="ECO:0000313" key="2">
    <source>
        <dbReference type="Proteomes" id="UP001488805"/>
    </source>
</evidence>
<comment type="caution">
    <text evidence="1">The sequence shown here is derived from an EMBL/GenBank/DDBJ whole genome shotgun (WGS) entry which is preliminary data.</text>
</comment>
<gene>
    <name evidence="1" type="ORF">VZT92_006962</name>
</gene>
<dbReference type="Proteomes" id="UP001488805">
    <property type="component" value="Unassembled WGS sequence"/>
</dbReference>
<organism evidence="1 2">
    <name type="scientific">Zoarces viviparus</name>
    <name type="common">Viviparous eelpout</name>
    <name type="synonym">Blennius viviparus</name>
    <dbReference type="NCBI Taxonomy" id="48416"/>
    <lineage>
        <taxon>Eukaryota</taxon>
        <taxon>Metazoa</taxon>
        <taxon>Chordata</taxon>
        <taxon>Craniata</taxon>
        <taxon>Vertebrata</taxon>
        <taxon>Euteleostomi</taxon>
        <taxon>Actinopterygii</taxon>
        <taxon>Neopterygii</taxon>
        <taxon>Teleostei</taxon>
        <taxon>Neoteleostei</taxon>
        <taxon>Acanthomorphata</taxon>
        <taxon>Eupercaria</taxon>
        <taxon>Perciformes</taxon>
        <taxon>Cottioidei</taxon>
        <taxon>Zoarcales</taxon>
        <taxon>Zoarcidae</taxon>
        <taxon>Zoarcinae</taxon>
        <taxon>Zoarces</taxon>
    </lineage>
</organism>
<reference evidence="1 2" key="1">
    <citation type="journal article" date="2024" name="Genome Biol. Evol.">
        <title>Chromosome-level genome assembly of the viviparous eelpout Zoarces viviparus.</title>
        <authorList>
            <person name="Fuhrmann N."/>
            <person name="Brasseur M.V."/>
            <person name="Bakowski C.E."/>
            <person name="Podsiadlowski L."/>
            <person name="Prost S."/>
            <person name="Krehenwinkel H."/>
            <person name="Mayer C."/>
        </authorList>
    </citation>
    <scope>NUCLEOTIDE SEQUENCE [LARGE SCALE GENOMIC DNA]</scope>
    <source>
        <strain evidence="1">NO-MEL_2022_Ind0_liver</strain>
    </source>
</reference>
<protein>
    <submittedName>
        <fullName evidence="1">Uncharacterized protein</fullName>
    </submittedName>
</protein>
<name>A0AAW1FJG3_ZOAVI</name>
<dbReference type="AlphaFoldDB" id="A0AAW1FJG3"/>
<evidence type="ECO:0000313" key="1">
    <source>
        <dbReference type="EMBL" id="KAK9534521.1"/>
    </source>
</evidence>
<accession>A0AAW1FJG3</accession>
<dbReference type="EMBL" id="JBCEZU010000056">
    <property type="protein sequence ID" value="KAK9534521.1"/>
    <property type="molecule type" value="Genomic_DNA"/>
</dbReference>